<keyword evidence="1" id="KW-1133">Transmembrane helix</keyword>
<accession>A0A956SF19</accession>
<sequence length="285" mass="30483">MNLVGLLALGVYSAVKHPDQGVEGFAALAENLGTLGLLLVFALSAPVAFVWTLFFRRTLQQRTFSSLGFRRRRWLSRSAVGWVAGVVLSGAVLLAGIVAGVYEPHLPTEPVRWSLLLALCLGFVVQGATEEIIVRGYAQKNMVEWRGATRSFGWILVFPSAVFSFAHISNPEVGPVPVANTFLIGLALGALVLAQGDLWAAIGFHAGWNFGLAGVWSLPVSGIAPEGWLVVETKEGLPDWARLAFGGAYGPEGGLVVTVLVVLAISILLPAAMDRWPRDRWGAGE</sequence>
<keyword evidence="3" id="KW-0378">Hydrolase</keyword>
<dbReference type="PANTHER" id="PTHR39430">
    <property type="entry name" value="MEMBRANE-ASSOCIATED PROTEASE-RELATED"/>
    <property type="match status" value="1"/>
</dbReference>
<dbReference type="AlphaFoldDB" id="A0A956SF19"/>
<comment type="caution">
    <text evidence="3">The sequence shown here is derived from an EMBL/GenBank/DDBJ whole genome shotgun (WGS) entry which is preliminary data.</text>
</comment>
<feature type="transmembrane region" description="Helical" evidence="1">
    <location>
        <begin position="174"/>
        <end position="194"/>
    </location>
</feature>
<evidence type="ECO:0000259" key="2">
    <source>
        <dbReference type="Pfam" id="PF02517"/>
    </source>
</evidence>
<reference evidence="3" key="2">
    <citation type="journal article" date="2021" name="Microbiome">
        <title>Successional dynamics and alternative stable states in a saline activated sludge microbial community over 9 years.</title>
        <authorList>
            <person name="Wang Y."/>
            <person name="Ye J."/>
            <person name="Ju F."/>
            <person name="Liu L."/>
            <person name="Boyd J.A."/>
            <person name="Deng Y."/>
            <person name="Parks D.H."/>
            <person name="Jiang X."/>
            <person name="Yin X."/>
            <person name="Woodcroft B.J."/>
            <person name="Tyson G.W."/>
            <person name="Hugenholtz P."/>
            <person name="Polz M.F."/>
            <person name="Zhang T."/>
        </authorList>
    </citation>
    <scope>NUCLEOTIDE SEQUENCE</scope>
    <source>
        <strain evidence="3">HKST-UBA02</strain>
    </source>
</reference>
<feature type="transmembrane region" description="Helical" evidence="1">
    <location>
        <begin position="111"/>
        <end position="130"/>
    </location>
</feature>
<dbReference type="GO" id="GO:0080120">
    <property type="term" value="P:CAAX-box protein maturation"/>
    <property type="evidence" value="ECO:0007669"/>
    <property type="project" value="UniProtKB-ARBA"/>
</dbReference>
<proteinExistence type="predicted"/>
<dbReference type="InterPro" id="IPR003675">
    <property type="entry name" value="Rce1/LyrA-like_dom"/>
</dbReference>
<evidence type="ECO:0000256" key="1">
    <source>
        <dbReference type="SAM" id="Phobius"/>
    </source>
</evidence>
<dbReference type="GO" id="GO:0004175">
    <property type="term" value="F:endopeptidase activity"/>
    <property type="evidence" value="ECO:0007669"/>
    <property type="project" value="UniProtKB-ARBA"/>
</dbReference>
<feature type="transmembrane region" description="Helical" evidence="1">
    <location>
        <begin position="74"/>
        <end position="99"/>
    </location>
</feature>
<keyword evidence="3" id="KW-0482">Metalloprotease</keyword>
<reference evidence="3" key="1">
    <citation type="submission" date="2020-04" db="EMBL/GenBank/DDBJ databases">
        <authorList>
            <person name="Zhang T."/>
        </authorList>
    </citation>
    <scope>NUCLEOTIDE SEQUENCE</scope>
    <source>
        <strain evidence="3">HKST-UBA02</strain>
    </source>
</reference>
<name>A0A956SF19_UNCEI</name>
<feature type="transmembrane region" description="Helical" evidence="1">
    <location>
        <begin position="32"/>
        <end position="54"/>
    </location>
</feature>
<feature type="transmembrane region" description="Helical" evidence="1">
    <location>
        <begin position="253"/>
        <end position="272"/>
    </location>
</feature>
<gene>
    <name evidence="3" type="ORF">KDA27_19795</name>
</gene>
<feature type="transmembrane region" description="Helical" evidence="1">
    <location>
        <begin position="206"/>
        <end position="224"/>
    </location>
</feature>
<feature type="domain" description="CAAX prenyl protease 2/Lysostaphin resistance protein A-like" evidence="2">
    <location>
        <begin position="113"/>
        <end position="210"/>
    </location>
</feature>
<organism evidence="3 4">
    <name type="scientific">Eiseniibacteriota bacterium</name>
    <dbReference type="NCBI Taxonomy" id="2212470"/>
    <lineage>
        <taxon>Bacteria</taxon>
        <taxon>Candidatus Eiseniibacteriota</taxon>
    </lineage>
</organism>
<dbReference type="GO" id="GO:0008237">
    <property type="term" value="F:metallopeptidase activity"/>
    <property type="evidence" value="ECO:0007669"/>
    <property type="project" value="UniProtKB-KW"/>
</dbReference>
<dbReference type="PANTHER" id="PTHR39430:SF1">
    <property type="entry name" value="PROTEASE"/>
    <property type="match status" value="1"/>
</dbReference>
<protein>
    <submittedName>
        <fullName evidence="3">CPBP family intramembrane metalloprotease</fullName>
    </submittedName>
</protein>
<dbReference type="EMBL" id="JAGQHS010000138">
    <property type="protein sequence ID" value="MCA9758046.1"/>
    <property type="molecule type" value="Genomic_DNA"/>
</dbReference>
<keyword evidence="1" id="KW-0472">Membrane</keyword>
<dbReference type="Proteomes" id="UP000739538">
    <property type="component" value="Unassembled WGS sequence"/>
</dbReference>
<feature type="transmembrane region" description="Helical" evidence="1">
    <location>
        <begin position="151"/>
        <end position="168"/>
    </location>
</feature>
<evidence type="ECO:0000313" key="3">
    <source>
        <dbReference type="EMBL" id="MCA9758046.1"/>
    </source>
</evidence>
<dbReference type="Pfam" id="PF02517">
    <property type="entry name" value="Rce1-like"/>
    <property type="match status" value="1"/>
</dbReference>
<keyword evidence="3" id="KW-0645">Protease</keyword>
<evidence type="ECO:0000313" key="4">
    <source>
        <dbReference type="Proteomes" id="UP000739538"/>
    </source>
</evidence>
<keyword evidence="1" id="KW-0812">Transmembrane</keyword>